<organism evidence="10 11">
    <name type="scientific">Diaphorobacter aerolatus</name>
    <dbReference type="NCBI Taxonomy" id="1288495"/>
    <lineage>
        <taxon>Bacteria</taxon>
        <taxon>Pseudomonadati</taxon>
        <taxon>Pseudomonadota</taxon>
        <taxon>Betaproteobacteria</taxon>
        <taxon>Burkholderiales</taxon>
        <taxon>Comamonadaceae</taxon>
        <taxon>Diaphorobacter</taxon>
    </lineage>
</organism>
<dbReference type="InterPro" id="IPR017779">
    <property type="entry name" value="ABC_UrtB_bac"/>
</dbReference>
<sequence>MSFDIAVMQAFNGISLFTVLLLMSLGLAIVFGLMGVINMAHGELMAMGAYATYLTAKVCEQLLPGWWVGIYLFIAIPVAFGVTFAAGWAIERGLIRFLYNRPLDKLLATWGLSLILQQTYRSLFGAQEVSVPLPGWLAGAWEPTDGMQFPLNRLFIIALTAVVGLAVYWLLYRTRWGLRVRSVMQNRQMASAVGINTARVDALTFALGAGLAGIAGSVFTMVGSTNPGTGQLYIVDAFIIVVFGGVQSLLGTALSGFTIAESQTVLEYLMSGSMARVSILALVIVVLYFRPQGLFARRTRS</sequence>
<proteinExistence type="inferred from homology"/>
<evidence type="ECO:0000256" key="3">
    <source>
        <dbReference type="ARBA" id="ARBA00022475"/>
    </source>
</evidence>
<evidence type="ECO:0000313" key="10">
    <source>
        <dbReference type="EMBL" id="QNP48289.1"/>
    </source>
</evidence>
<feature type="transmembrane region" description="Helical" evidence="9">
    <location>
        <begin position="70"/>
        <end position="90"/>
    </location>
</feature>
<evidence type="ECO:0000256" key="2">
    <source>
        <dbReference type="ARBA" id="ARBA00022448"/>
    </source>
</evidence>
<keyword evidence="4 9" id="KW-0812">Transmembrane</keyword>
<dbReference type="AlphaFoldDB" id="A0A7H0GJ23"/>
<evidence type="ECO:0000256" key="8">
    <source>
        <dbReference type="ARBA" id="ARBA00037998"/>
    </source>
</evidence>
<evidence type="ECO:0000256" key="5">
    <source>
        <dbReference type="ARBA" id="ARBA00022970"/>
    </source>
</evidence>
<feature type="transmembrane region" description="Helical" evidence="9">
    <location>
        <begin position="12"/>
        <end position="37"/>
    </location>
</feature>
<evidence type="ECO:0000256" key="4">
    <source>
        <dbReference type="ARBA" id="ARBA00022692"/>
    </source>
</evidence>
<evidence type="ECO:0000256" key="7">
    <source>
        <dbReference type="ARBA" id="ARBA00023136"/>
    </source>
</evidence>
<keyword evidence="6 9" id="KW-1133">Transmembrane helix</keyword>
<dbReference type="PANTHER" id="PTHR11795">
    <property type="entry name" value="BRANCHED-CHAIN AMINO ACID TRANSPORT SYSTEM PERMEASE PROTEIN LIVH"/>
    <property type="match status" value="1"/>
</dbReference>
<gene>
    <name evidence="10" type="primary">urtB</name>
    <name evidence="10" type="ORF">H9K75_20320</name>
</gene>
<dbReference type="InterPro" id="IPR001851">
    <property type="entry name" value="ABC_transp_permease"/>
</dbReference>
<dbReference type="CDD" id="cd06582">
    <property type="entry name" value="TM_PBP1_LivH_like"/>
    <property type="match status" value="1"/>
</dbReference>
<dbReference type="RefSeq" id="WP_187723887.1">
    <property type="nucleotide sequence ID" value="NZ_CP060783.1"/>
</dbReference>
<dbReference type="PANTHER" id="PTHR11795:SF447">
    <property type="entry name" value="ABC TRANSPORTER PERMEASE PROTEIN"/>
    <property type="match status" value="1"/>
</dbReference>
<feature type="transmembrane region" description="Helical" evidence="9">
    <location>
        <begin position="154"/>
        <end position="172"/>
    </location>
</feature>
<accession>A0A7H0GJ23</accession>
<reference evidence="10 11" key="1">
    <citation type="submission" date="2020-08" db="EMBL/GenBank/DDBJ databases">
        <title>Genome sequence of Diaphorobacter aerolatus KACC 16536T.</title>
        <authorList>
            <person name="Hyun D.-W."/>
            <person name="Bae J.-W."/>
        </authorList>
    </citation>
    <scope>NUCLEOTIDE SEQUENCE [LARGE SCALE GENOMIC DNA]</scope>
    <source>
        <strain evidence="10 11">KACC 16536</strain>
    </source>
</reference>
<dbReference type="NCBIfam" id="TIGR03409">
    <property type="entry name" value="urea_trans_UrtB"/>
    <property type="match status" value="1"/>
</dbReference>
<dbReference type="KEGG" id="daer:H9K75_20320"/>
<dbReference type="GO" id="GO:0022857">
    <property type="term" value="F:transmembrane transporter activity"/>
    <property type="evidence" value="ECO:0007669"/>
    <property type="project" value="InterPro"/>
</dbReference>
<keyword evidence="7 9" id="KW-0472">Membrane</keyword>
<keyword evidence="2" id="KW-0813">Transport</keyword>
<keyword evidence="3" id="KW-1003">Cell membrane</keyword>
<dbReference type="Pfam" id="PF02653">
    <property type="entry name" value="BPD_transp_2"/>
    <property type="match status" value="1"/>
</dbReference>
<keyword evidence="11" id="KW-1185">Reference proteome</keyword>
<dbReference type="EMBL" id="CP060783">
    <property type="protein sequence ID" value="QNP48289.1"/>
    <property type="molecule type" value="Genomic_DNA"/>
</dbReference>
<dbReference type="Proteomes" id="UP000516028">
    <property type="component" value="Chromosome"/>
</dbReference>
<evidence type="ECO:0000313" key="11">
    <source>
        <dbReference type="Proteomes" id="UP000516028"/>
    </source>
</evidence>
<name>A0A7H0GJ23_9BURK</name>
<protein>
    <submittedName>
        <fullName evidence="10">Urea ABC transporter permease subunit UrtB</fullName>
    </submittedName>
</protein>
<feature type="transmembrane region" description="Helical" evidence="9">
    <location>
        <begin position="234"/>
        <end position="256"/>
    </location>
</feature>
<comment type="similarity">
    <text evidence="8">Belongs to the binding-protein-dependent transport system permease family. LivHM subfamily.</text>
</comment>
<evidence type="ECO:0000256" key="6">
    <source>
        <dbReference type="ARBA" id="ARBA00022989"/>
    </source>
</evidence>
<evidence type="ECO:0000256" key="9">
    <source>
        <dbReference type="SAM" id="Phobius"/>
    </source>
</evidence>
<feature type="transmembrane region" description="Helical" evidence="9">
    <location>
        <begin position="268"/>
        <end position="289"/>
    </location>
</feature>
<comment type="subcellular location">
    <subcellularLocation>
        <location evidence="1">Cell membrane</location>
        <topology evidence="1">Multi-pass membrane protein</topology>
    </subcellularLocation>
</comment>
<evidence type="ECO:0000256" key="1">
    <source>
        <dbReference type="ARBA" id="ARBA00004651"/>
    </source>
</evidence>
<dbReference type="GO" id="GO:0006865">
    <property type="term" value="P:amino acid transport"/>
    <property type="evidence" value="ECO:0007669"/>
    <property type="project" value="UniProtKB-KW"/>
</dbReference>
<dbReference type="GO" id="GO:0005886">
    <property type="term" value="C:plasma membrane"/>
    <property type="evidence" value="ECO:0007669"/>
    <property type="project" value="UniProtKB-SubCell"/>
</dbReference>
<keyword evidence="5" id="KW-0029">Amino-acid transport</keyword>
<feature type="transmembrane region" description="Helical" evidence="9">
    <location>
        <begin position="202"/>
        <end position="222"/>
    </location>
</feature>
<dbReference type="InterPro" id="IPR052157">
    <property type="entry name" value="BCAA_transport_permease"/>
</dbReference>